<dbReference type="InterPro" id="IPR001296">
    <property type="entry name" value="Glyco_trans_1"/>
</dbReference>
<keyword evidence="3" id="KW-0808">Transferase</keyword>
<dbReference type="Proteomes" id="UP000244069">
    <property type="component" value="Unassembled WGS sequence"/>
</dbReference>
<evidence type="ECO:0000313" key="4">
    <source>
        <dbReference type="Proteomes" id="UP000244069"/>
    </source>
</evidence>
<accession>A0A2T6B9L9</accession>
<keyword evidence="4" id="KW-1185">Reference proteome</keyword>
<comment type="caution">
    <text evidence="3">The sequence shown here is derived from an EMBL/GenBank/DDBJ whole genome shotgun (WGS) entry which is preliminary data.</text>
</comment>
<dbReference type="Gene3D" id="3.40.50.2000">
    <property type="entry name" value="Glycogen Phosphorylase B"/>
    <property type="match status" value="2"/>
</dbReference>
<evidence type="ECO:0000313" key="3">
    <source>
        <dbReference type="EMBL" id="PTX52722.1"/>
    </source>
</evidence>
<dbReference type="OrthoDB" id="9790710at2"/>
<proteinExistence type="predicted"/>
<feature type="domain" description="Glycosyltransferase subfamily 4-like N-terminal" evidence="2">
    <location>
        <begin position="18"/>
        <end position="175"/>
    </location>
</feature>
<dbReference type="RefSeq" id="WP_107974117.1">
    <property type="nucleotide sequence ID" value="NZ_BMEZ01000001.1"/>
</dbReference>
<dbReference type="EMBL" id="QBKN01000001">
    <property type="protein sequence ID" value="PTX52722.1"/>
    <property type="molecule type" value="Genomic_DNA"/>
</dbReference>
<dbReference type="PANTHER" id="PTHR12526:SF595">
    <property type="entry name" value="BLL5217 PROTEIN"/>
    <property type="match status" value="1"/>
</dbReference>
<dbReference type="Pfam" id="PF13439">
    <property type="entry name" value="Glyco_transf_4"/>
    <property type="match status" value="1"/>
</dbReference>
<dbReference type="SUPFAM" id="SSF53756">
    <property type="entry name" value="UDP-Glycosyltransferase/glycogen phosphorylase"/>
    <property type="match status" value="1"/>
</dbReference>
<gene>
    <name evidence="3" type="ORF">C8N44_10110</name>
</gene>
<name>A0A2T6B9L9_9RHOB</name>
<dbReference type="PANTHER" id="PTHR12526">
    <property type="entry name" value="GLYCOSYLTRANSFERASE"/>
    <property type="match status" value="1"/>
</dbReference>
<dbReference type="AlphaFoldDB" id="A0A2T6B9L9"/>
<feature type="domain" description="Glycosyl transferase family 1" evidence="1">
    <location>
        <begin position="189"/>
        <end position="330"/>
    </location>
</feature>
<reference evidence="3 4" key="1">
    <citation type="submission" date="2018-04" db="EMBL/GenBank/DDBJ databases">
        <title>Genomic Encyclopedia of Archaeal and Bacterial Type Strains, Phase II (KMG-II): from individual species to whole genera.</title>
        <authorList>
            <person name="Goeker M."/>
        </authorList>
    </citation>
    <scope>NUCLEOTIDE SEQUENCE [LARGE SCALE GENOMIC DNA]</scope>
    <source>
        <strain evidence="3 4">DSM 29329</strain>
    </source>
</reference>
<organism evidence="3 4">
    <name type="scientific">Allosediminivita pacifica</name>
    <dbReference type="NCBI Taxonomy" id="1267769"/>
    <lineage>
        <taxon>Bacteria</taxon>
        <taxon>Pseudomonadati</taxon>
        <taxon>Pseudomonadota</taxon>
        <taxon>Alphaproteobacteria</taxon>
        <taxon>Rhodobacterales</taxon>
        <taxon>Paracoccaceae</taxon>
        <taxon>Allosediminivita</taxon>
    </lineage>
</organism>
<sequence>MRIAVLAHVRHPVAPPFMGGMEAHAYHLARGLQARGHDVTLFASGDSDAGVPLHPVLPEHYDRAFPWKDHHGTDALNAHLDKAFADILPALREGGFDVIHNNSLHRYPPRMARRDRVPMVSSMHVPPFPALHRATTDSLGPWSRVTFCSHSHMAGWWPGKSREGAHVVPNGIDLSLWPFVYQGGAGAIWAGRIMPNKGAHLAAQAARIAGMPLTIFGTIEDGAYFDAEVAPLLGDDIRYGGHLSPADLAREYGKAAVLLFTPLWDEPFGLAAVEAMACGLPVAATDRGATAEVIGEGGCTVPPDPHALALALKEAAVMQRHVPRRRAKNAYSIDTMIRRYEALYAMVMAGASRSLAPPDYPPVMLPPREEPAGI</sequence>
<evidence type="ECO:0000259" key="1">
    <source>
        <dbReference type="Pfam" id="PF00534"/>
    </source>
</evidence>
<dbReference type="Pfam" id="PF00534">
    <property type="entry name" value="Glycos_transf_1"/>
    <property type="match status" value="1"/>
</dbReference>
<dbReference type="InterPro" id="IPR028098">
    <property type="entry name" value="Glyco_trans_4-like_N"/>
</dbReference>
<dbReference type="GO" id="GO:0016757">
    <property type="term" value="F:glycosyltransferase activity"/>
    <property type="evidence" value="ECO:0007669"/>
    <property type="project" value="InterPro"/>
</dbReference>
<evidence type="ECO:0000259" key="2">
    <source>
        <dbReference type="Pfam" id="PF13439"/>
    </source>
</evidence>
<protein>
    <submittedName>
        <fullName evidence="3">Glycosyltransferase involved in cell wall biosynthesis</fullName>
    </submittedName>
</protein>